<keyword evidence="5" id="KW-0732">Signal</keyword>
<keyword evidence="2 4" id="KW-0378">Hydrolase</keyword>
<dbReference type="InterPro" id="IPR048395">
    <property type="entry name" value="Glyco_hydro_31_C"/>
</dbReference>
<dbReference type="SUPFAM" id="SSF51445">
    <property type="entry name" value="(Trans)glycosidases"/>
    <property type="match status" value="1"/>
</dbReference>
<name>A0A418M4T9_9BACT</name>
<dbReference type="Gene3D" id="3.20.20.80">
    <property type="entry name" value="Glycosidases"/>
    <property type="match status" value="1"/>
</dbReference>
<dbReference type="GO" id="GO:0004553">
    <property type="term" value="F:hydrolase activity, hydrolyzing O-glycosyl compounds"/>
    <property type="evidence" value="ECO:0007669"/>
    <property type="project" value="InterPro"/>
</dbReference>
<proteinExistence type="inferred from homology"/>
<evidence type="ECO:0000256" key="3">
    <source>
        <dbReference type="ARBA" id="ARBA00023295"/>
    </source>
</evidence>
<dbReference type="Pfam" id="PF01055">
    <property type="entry name" value="Glyco_hydro_31_2nd"/>
    <property type="match status" value="1"/>
</dbReference>
<evidence type="ECO:0000259" key="7">
    <source>
        <dbReference type="Pfam" id="PF21365"/>
    </source>
</evidence>
<dbReference type="PANTHER" id="PTHR43053:SF4">
    <property type="entry name" value="MYOGENESIS-REGULATING GLYCOSIDASE"/>
    <property type="match status" value="1"/>
</dbReference>
<accession>A0A418M4T9</accession>
<evidence type="ECO:0000259" key="6">
    <source>
        <dbReference type="Pfam" id="PF01055"/>
    </source>
</evidence>
<comment type="similarity">
    <text evidence="1 4">Belongs to the glycosyl hydrolase 31 family.</text>
</comment>
<dbReference type="Pfam" id="PF21365">
    <property type="entry name" value="Glyco_hydro_31_3rd"/>
    <property type="match status" value="1"/>
</dbReference>
<reference evidence="8 9" key="1">
    <citation type="submission" date="2018-08" db="EMBL/GenBank/DDBJ databases">
        <title>Fibrisoma montanum sp. nov., isolated from Danxia mountain soil.</title>
        <authorList>
            <person name="Huang Y."/>
        </authorList>
    </citation>
    <scope>NUCLEOTIDE SEQUENCE [LARGE SCALE GENOMIC DNA]</scope>
    <source>
        <strain evidence="8 9">HYT19</strain>
    </source>
</reference>
<feature type="signal peptide" evidence="5">
    <location>
        <begin position="1"/>
        <end position="19"/>
    </location>
</feature>
<dbReference type="GO" id="GO:0005975">
    <property type="term" value="P:carbohydrate metabolic process"/>
    <property type="evidence" value="ECO:0007669"/>
    <property type="project" value="InterPro"/>
</dbReference>
<dbReference type="SUPFAM" id="SSF51011">
    <property type="entry name" value="Glycosyl hydrolase domain"/>
    <property type="match status" value="1"/>
</dbReference>
<dbReference type="OrthoDB" id="176168at2"/>
<dbReference type="RefSeq" id="WP_119669910.1">
    <property type="nucleotide sequence ID" value="NZ_QXED01000006.1"/>
</dbReference>
<evidence type="ECO:0000313" key="8">
    <source>
        <dbReference type="EMBL" id="RIV20740.1"/>
    </source>
</evidence>
<gene>
    <name evidence="8" type="ORF">DYU11_22175</name>
</gene>
<dbReference type="InterPro" id="IPR017853">
    <property type="entry name" value="GH"/>
</dbReference>
<dbReference type="Proteomes" id="UP000283523">
    <property type="component" value="Unassembled WGS sequence"/>
</dbReference>
<dbReference type="PANTHER" id="PTHR43053">
    <property type="entry name" value="GLYCOSIDASE FAMILY 31"/>
    <property type="match status" value="1"/>
</dbReference>
<dbReference type="CDD" id="cd06592">
    <property type="entry name" value="GH31_NET37"/>
    <property type="match status" value="1"/>
</dbReference>
<keyword evidence="9" id="KW-1185">Reference proteome</keyword>
<dbReference type="EMBL" id="QXED01000006">
    <property type="protein sequence ID" value="RIV20740.1"/>
    <property type="molecule type" value="Genomic_DNA"/>
</dbReference>
<feature type="domain" description="Glycoside hydrolase family 31 TIM barrel" evidence="6">
    <location>
        <begin position="157"/>
        <end position="452"/>
    </location>
</feature>
<sequence length="544" mass="61766">MKKNILLFCFLLPCLMSYAEKHATEVKPLDGERWYGAYAAKAFAGTPFKDITFQPYLADEKRKDLRVDNRGNQAAPLLLSSKGRYVWSDEPFAFELKGGTLLLYSDHEQMEPIAAGKTLREAYLAAMRKHFPASGKTPNPLMFKMPQYNTWIELGTEQNQKDIIKYADDVIRNGFPTGVFMIDDKWSNHYGNFEFNPVAFPDPKGMVDYLHTKGFRVMLWLTPFVSPDSKEFKHLLRQKALVLRADNRTPALIKWWNGYSACLDLTKPVAVDWLRTQLKSLQTRYGIDGFKFDAGDFDFYHKGSRVFPNDDTNTTGQQQAEAFGKLGTEFDFNEFRAAWKNGNQPLAQRLQDKGYSWDELKLLVPDMISAGLIGHPFTCPDLIGGGLIQTFENIDYGKFDQALLIRSAQVQALMPMMQFSVAPWRVLDSTHLGIVRQAALLHARMGDYIYSLAQQAAKDGEPIVRHMEYAFPGEGFEGISNQYMLGDRYLVAPVVDKVATGTAAIRTLKLPKGNWVDDLNKKHKGGQTITIDVPLNRLVYFTRQ</sequence>
<evidence type="ECO:0000256" key="1">
    <source>
        <dbReference type="ARBA" id="ARBA00007806"/>
    </source>
</evidence>
<protein>
    <submittedName>
        <fullName evidence="8">Glycoside hydrolase</fullName>
    </submittedName>
</protein>
<organism evidence="8 9">
    <name type="scientific">Fibrisoma montanum</name>
    <dbReference type="NCBI Taxonomy" id="2305895"/>
    <lineage>
        <taxon>Bacteria</taxon>
        <taxon>Pseudomonadati</taxon>
        <taxon>Bacteroidota</taxon>
        <taxon>Cytophagia</taxon>
        <taxon>Cytophagales</taxon>
        <taxon>Spirosomataceae</taxon>
        <taxon>Fibrisoma</taxon>
    </lineage>
</organism>
<dbReference type="Gene3D" id="2.60.40.1180">
    <property type="entry name" value="Golgi alpha-mannosidase II"/>
    <property type="match status" value="1"/>
</dbReference>
<keyword evidence="3 4" id="KW-0326">Glycosidase</keyword>
<evidence type="ECO:0000256" key="2">
    <source>
        <dbReference type="ARBA" id="ARBA00022801"/>
    </source>
</evidence>
<dbReference type="InterPro" id="IPR000322">
    <property type="entry name" value="Glyco_hydro_31_TIM"/>
</dbReference>
<comment type="caution">
    <text evidence="8">The sequence shown here is derived from an EMBL/GenBank/DDBJ whole genome shotgun (WGS) entry which is preliminary data.</text>
</comment>
<evidence type="ECO:0000256" key="5">
    <source>
        <dbReference type="SAM" id="SignalP"/>
    </source>
</evidence>
<evidence type="ECO:0000313" key="9">
    <source>
        <dbReference type="Proteomes" id="UP000283523"/>
    </source>
</evidence>
<dbReference type="AlphaFoldDB" id="A0A418M4T9"/>
<feature type="domain" description="Glycosyl hydrolase family 31 C-terminal" evidence="7">
    <location>
        <begin position="460"/>
        <end position="543"/>
    </location>
</feature>
<dbReference type="InterPro" id="IPR050985">
    <property type="entry name" value="Alpha-glycosidase_related"/>
</dbReference>
<dbReference type="InterPro" id="IPR013780">
    <property type="entry name" value="Glyco_hydro_b"/>
</dbReference>
<evidence type="ECO:0000256" key="4">
    <source>
        <dbReference type="RuleBase" id="RU361185"/>
    </source>
</evidence>
<feature type="chain" id="PRO_5019406715" evidence="5">
    <location>
        <begin position="20"/>
        <end position="544"/>
    </location>
</feature>